<dbReference type="Proteomes" id="UP000629098">
    <property type="component" value="Unassembled WGS sequence"/>
</dbReference>
<dbReference type="PANTHER" id="PTHR36341">
    <property type="entry name" value="DUF2996 FAMILY PROTEIN"/>
    <property type="match status" value="1"/>
</dbReference>
<dbReference type="Pfam" id="PF11210">
    <property type="entry name" value="DUF2996"/>
    <property type="match status" value="1"/>
</dbReference>
<name>A0A8J7C7C0_9CYAN</name>
<keyword evidence="3" id="KW-1185">Reference proteome</keyword>
<evidence type="ECO:0000256" key="1">
    <source>
        <dbReference type="SAM" id="MobiDB-lite"/>
    </source>
</evidence>
<feature type="compositionally biased region" description="Low complexity" evidence="1">
    <location>
        <begin position="73"/>
        <end position="88"/>
    </location>
</feature>
<accession>A0A8J7C7C0</accession>
<evidence type="ECO:0000313" key="3">
    <source>
        <dbReference type="Proteomes" id="UP000629098"/>
    </source>
</evidence>
<feature type="compositionally biased region" description="Basic and acidic residues" evidence="1">
    <location>
        <begin position="1"/>
        <end position="10"/>
    </location>
</feature>
<sequence length="219" mass="23636">MAEETNHNEAGEVAPSTVEKQAPDVAEEHAPSTDSPAATDIPSANAPDANAVSGDNPNAAKKADAPPKKEKPAAASSEPGEKAAAAKGAAKKEKAPAVEDKPFAEFIQQHYLPAVEKAITSQGVQDLQLNFAKQKVAIKGFDTGVEWWQILGSWQNGLRQFNLYFPEEDIQGKKAFSCNEGKKPSTLESFLIDERKVTLDLLVYGLVQRLNGQKWLGRN</sequence>
<dbReference type="PANTHER" id="PTHR36341:SF3">
    <property type="entry name" value="DUF2996 FAMILY PROTEIN"/>
    <property type="match status" value="1"/>
</dbReference>
<dbReference type="EMBL" id="JACXAE010000080">
    <property type="protein sequence ID" value="MBD2775469.1"/>
    <property type="molecule type" value="Genomic_DNA"/>
</dbReference>
<protein>
    <submittedName>
        <fullName evidence="2">DUF2996 domain-containing protein</fullName>
    </submittedName>
</protein>
<evidence type="ECO:0000313" key="2">
    <source>
        <dbReference type="EMBL" id="MBD2775469.1"/>
    </source>
</evidence>
<dbReference type="RefSeq" id="WP_190833901.1">
    <property type="nucleotide sequence ID" value="NZ_CAWPPI010000080.1"/>
</dbReference>
<comment type="caution">
    <text evidence="2">The sequence shown here is derived from an EMBL/GenBank/DDBJ whole genome shotgun (WGS) entry which is preliminary data.</text>
</comment>
<reference evidence="2" key="1">
    <citation type="submission" date="2020-09" db="EMBL/GenBank/DDBJ databases">
        <title>Iningainema tapete sp. nov. (Scytonemataceae, Cyanobacteria) from greenhouses in central Florida (USA) produces two types of nodularin with biosynthetic potential for microcystin-LR and anabaenopeptins.</title>
        <authorList>
            <person name="Berthold D.E."/>
            <person name="Lefler F.W."/>
            <person name="Huang I.-S."/>
            <person name="Abdulla H."/>
            <person name="Zimba P.V."/>
            <person name="Laughinghouse H.D. IV."/>
        </authorList>
    </citation>
    <scope>NUCLEOTIDE SEQUENCE</scope>
    <source>
        <strain evidence="2">BLCCT55</strain>
    </source>
</reference>
<gene>
    <name evidence="2" type="ORF">ICL16_26275</name>
</gene>
<feature type="region of interest" description="Disordered" evidence="1">
    <location>
        <begin position="1"/>
        <end position="97"/>
    </location>
</feature>
<proteinExistence type="predicted"/>
<dbReference type="AlphaFoldDB" id="A0A8J7C7C0"/>
<dbReference type="InterPro" id="IPR021374">
    <property type="entry name" value="DUF2996"/>
</dbReference>
<feature type="compositionally biased region" description="Basic and acidic residues" evidence="1">
    <location>
        <begin position="61"/>
        <end position="72"/>
    </location>
</feature>
<organism evidence="2 3">
    <name type="scientific">Iningainema tapete BLCC-T55</name>
    <dbReference type="NCBI Taxonomy" id="2748662"/>
    <lineage>
        <taxon>Bacteria</taxon>
        <taxon>Bacillati</taxon>
        <taxon>Cyanobacteriota</taxon>
        <taxon>Cyanophyceae</taxon>
        <taxon>Nostocales</taxon>
        <taxon>Scytonemataceae</taxon>
        <taxon>Iningainema tapete</taxon>
    </lineage>
</organism>